<dbReference type="OrthoDB" id="2384350at2759"/>
<reference evidence="1" key="1">
    <citation type="submission" date="2020-04" db="EMBL/GenBank/DDBJ databases">
        <authorList>
            <person name="Alioto T."/>
            <person name="Alioto T."/>
            <person name="Gomez Garrido J."/>
        </authorList>
    </citation>
    <scope>NUCLEOTIDE SEQUENCE</scope>
    <source>
        <strain evidence="1">A484AB</strain>
    </source>
</reference>
<gene>
    <name evidence="1" type="ORF">PACLA_8A010033</name>
</gene>
<accession>A0A6S7HKP5</accession>
<organism evidence="1 2">
    <name type="scientific">Paramuricea clavata</name>
    <name type="common">Red gorgonian</name>
    <name type="synonym">Violescent sea-whip</name>
    <dbReference type="NCBI Taxonomy" id="317549"/>
    <lineage>
        <taxon>Eukaryota</taxon>
        <taxon>Metazoa</taxon>
        <taxon>Cnidaria</taxon>
        <taxon>Anthozoa</taxon>
        <taxon>Octocorallia</taxon>
        <taxon>Malacalcyonacea</taxon>
        <taxon>Plexauridae</taxon>
        <taxon>Paramuricea</taxon>
    </lineage>
</organism>
<name>A0A6S7HKP5_PARCT</name>
<comment type="caution">
    <text evidence="1">The sequence shown here is derived from an EMBL/GenBank/DDBJ whole genome shotgun (WGS) entry which is preliminary data.</text>
</comment>
<sequence length="146" mass="15996">MAADREALSRTISVAVSTAVTDTLTATLSPNLDDNVRLPSAFDRLQNSHTPVQPRKRRMQSCIKQKVVNKNIICILQTDDPSKAIPIPRGESRARLADAGLTGIIAINSIWQEAEVRCEISNLFASAFGLSDGGEVLPFVYLRYLN</sequence>
<protein>
    <submittedName>
        <fullName evidence="1">Uncharacterized protein</fullName>
    </submittedName>
</protein>
<dbReference type="Proteomes" id="UP001152795">
    <property type="component" value="Unassembled WGS sequence"/>
</dbReference>
<keyword evidence="2" id="KW-1185">Reference proteome</keyword>
<proteinExistence type="predicted"/>
<dbReference type="AlphaFoldDB" id="A0A6S7HKP5"/>
<dbReference type="EMBL" id="CACRXK020002838">
    <property type="protein sequence ID" value="CAB3996290.1"/>
    <property type="molecule type" value="Genomic_DNA"/>
</dbReference>
<evidence type="ECO:0000313" key="1">
    <source>
        <dbReference type="EMBL" id="CAB3996290.1"/>
    </source>
</evidence>
<evidence type="ECO:0000313" key="2">
    <source>
        <dbReference type="Proteomes" id="UP001152795"/>
    </source>
</evidence>